<reference evidence="1 2" key="2">
    <citation type="journal article" date="2015" name="Stand. Genomic Sci.">
        <title>Draft genome sequence of marine-derived Streptomyces sp. TP-A0598, a producer of anti-MRSA antibiotic lydicamycins.</title>
        <authorList>
            <person name="Komaki H."/>
            <person name="Ichikawa N."/>
            <person name="Hosoyama A."/>
            <person name="Fujita N."/>
            <person name="Igarashi Y."/>
        </authorList>
    </citation>
    <scope>NUCLEOTIDE SEQUENCE [LARGE SCALE GENOMIC DNA]</scope>
    <source>
        <strain evidence="1 2">NBRC 110027</strain>
    </source>
</reference>
<dbReference type="GO" id="GO:0008483">
    <property type="term" value="F:transaminase activity"/>
    <property type="evidence" value="ECO:0007669"/>
    <property type="project" value="UniProtKB-KW"/>
</dbReference>
<organism evidence="1 2">
    <name type="scientific">Streptomyces lydicamycinicus</name>
    <dbReference type="NCBI Taxonomy" id="1546107"/>
    <lineage>
        <taxon>Bacteria</taxon>
        <taxon>Bacillati</taxon>
        <taxon>Actinomycetota</taxon>
        <taxon>Actinomycetes</taxon>
        <taxon>Kitasatosporales</taxon>
        <taxon>Streptomycetaceae</taxon>
        <taxon>Streptomyces</taxon>
    </lineage>
</organism>
<keyword evidence="1" id="KW-0032">Aminotransferase</keyword>
<proteinExistence type="predicted"/>
<dbReference type="AlphaFoldDB" id="A0A0P4R696"/>
<reference evidence="2" key="1">
    <citation type="submission" date="2014-09" db="EMBL/GenBank/DDBJ databases">
        <title>Whole genome shotgun sequence of Streptomyces sp. NBRC 110027.</title>
        <authorList>
            <person name="Komaki H."/>
            <person name="Ichikawa N."/>
            <person name="Katano-Makiyama Y."/>
            <person name="Hosoyama A."/>
            <person name="Hashimoto M."/>
            <person name="Uohara A."/>
            <person name="Kitahashi Y."/>
            <person name="Ohji S."/>
            <person name="Kimura A."/>
            <person name="Yamazoe A."/>
            <person name="Igarashi Y."/>
            <person name="Fujita N."/>
        </authorList>
    </citation>
    <scope>NUCLEOTIDE SEQUENCE [LARGE SCALE GENOMIC DNA]</scope>
    <source>
        <strain evidence="2">NBRC 110027</strain>
    </source>
</reference>
<name>A0A0P4R696_9ACTN</name>
<dbReference type="RefSeq" id="WP_245698546.1">
    <property type="nucleotide sequence ID" value="NZ_BBNO01000004.1"/>
</dbReference>
<evidence type="ECO:0000313" key="1">
    <source>
        <dbReference type="EMBL" id="GAO08618.1"/>
    </source>
</evidence>
<evidence type="ECO:0000313" key="2">
    <source>
        <dbReference type="Proteomes" id="UP000048965"/>
    </source>
</evidence>
<dbReference type="Proteomes" id="UP000048965">
    <property type="component" value="Unassembled WGS sequence"/>
</dbReference>
<keyword evidence="2" id="KW-1185">Reference proteome</keyword>
<comment type="caution">
    <text evidence="1">The sequence shown here is derived from an EMBL/GenBank/DDBJ whole genome shotgun (WGS) entry which is preliminary data.</text>
</comment>
<protein>
    <submittedName>
        <fullName evidence="1">Acetylornithine aminotransferase</fullName>
    </submittedName>
</protein>
<sequence>MPAHSGLHGGPGPAEPAARVGGVRLRVRLRVRVQGLLTVVRIRGRRLPRLRVVRADGRLRVGTRGPLRVGPQGRWPVRLGI</sequence>
<gene>
    <name evidence="1" type="primary">argD</name>
    <name evidence="1" type="ORF">TPA0598_04_02540</name>
</gene>
<keyword evidence="1" id="KW-0808">Transferase</keyword>
<accession>A0A0P4R696</accession>
<dbReference type="EMBL" id="BBNO01000004">
    <property type="protein sequence ID" value="GAO08618.1"/>
    <property type="molecule type" value="Genomic_DNA"/>
</dbReference>